<evidence type="ECO:0000313" key="2">
    <source>
        <dbReference type="EMBL" id="BBO31180.1"/>
    </source>
</evidence>
<dbReference type="KEGG" id="lpav:PLANPX_0792"/>
<feature type="chain" id="PRO_5024919294" description="PEP-CTERM protein-sorting domain-containing protein" evidence="1">
    <location>
        <begin position="32"/>
        <end position="546"/>
    </location>
</feature>
<dbReference type="Gene3D" id="1.10.1330.10">
    <property type="entry name" value="Dockerin domain"/>
    <property type="match status" value="1"/>
</dbReference>
<dbReference type="AlphaFoldDB" id="A0A5K7X3T5"/>
<dbReference type="SUPFAM" id="SSF49899">
    <property type="entry name" value="Concanavalin A-like lectins/glucanases"/>
    <property type="match status" value="1"/>
</dbReference>
<dbReference type="Gene3D" id="2.60.120.200">
    <property type="match status" value="1"/>
</dbReference>
<dbReference type="EMBL" id="AP021861">
    <property type="protein sequence ID" value="BBO31180.1"/>
    <property type="molecule type" value="Genomic_DNA"/>
</dbReference>
<dbReference type="InterPro" id="IPR036439">
    <property type="entry name" value="Dockerin_dom_sf"/>
</dbReference>
<reference evidence="3" key="1">
    <citation type="submission" date="2019-10" db="EMBL/GenBank/DDBJ databases">
        <title>Lacipirellula parvula gen. nov., sp. nov., representing a lineage of planctomycetes widespread in freshwater anoxic habitats, and description of the family Lacipirellulaceae.</title>
        <authorList>
            <person name="Dedysh S.N."/>
            <person name="Kulichevskaya I.S."/>
            <person name="Beletsky A.V."/>
            <person name="Rakitin A.L."/>
            <person name="Mardanov A.V."/>
            <person name="Ivanova A.A."/>
            <person name="Saltykova V.X."/>
            <person name="Rijpstra W.I.C."/>
            <person name="Sinninghe Damste J.S."/>
            <person name="Ravin N.V."/>
        </authorList>
    </citation>
    <scope>NUCLEOTIDE SEQUENCE [LARGE SCALE GENOMIC DNA]</scope>
    <source>
        <strain evidence="3">PX69</strain>
    </source>
</reference>
<organism evidence="2 3">
    <name type="scientific">Lacipirellula parvula</name>
    <dbReference type="NCBI Taxonomy" id="2650471"/>
    <lineage>
        <taxon>Bacteria</taxon>
        <taxon>Pseudomonadati</taxon>
        <taxon>Planctomycetota</taxon>
        <taxon>Planctomycetia</taxon>
        <taxon>Pirellulales</taxon>
        <taxon>Lacipirellulaceae</taxon>
        <taxon>Lacipirellula</taxon>
    </lineage>
</organism>
<evidence type="ECO:0008006" key="4">
    <source>
        <dbReference type="Google" id="ProtNLM"/>
    </source>
</evidence>
<name>A0A5K7X3T5_9BACT</name>
<feature type="signal peptide" evidence="1">
    <location>
        <begin position="1"/>
        <end position="31"/>
    </location>
</feature>
<gene>
    <name evidence="2" type="ORF">PLANPX_0792</name>
</gene>
<dbReference type="RefSeq" id="WP_152097366.1">
    <property type="nucleotide sequence ID" value="NZ_AP021861.1"/>
</dbReference>
<protein>
    <recommendedName>
        <fullName evidence="4">PEP-CTERM protein-sorting domain-containing protein</fullName>
    </recommendedName>
</protein>
<keyword evidence="3" id="KW-1185">Reference proteome</keyword>
<accession>A0A5K7X3T5</accession>
<evidence type="ECO:0000313" key="3">
    <source>
        <dbReference type="Proteomes" id="UP000326837"/>
    </source>
</evidence>
<sequence>MFGQRRYFRAGRIAAASLAIAAGAVAAPLHAATVAYWRFEGDGVTTPTDGAFVRDTNGRTAVQPDGIPVIDVSGNGNTLYTWDNNATGHQYRPNTPQTTVLQSGLSNNWSIQNNGNFPASFTWSQQSNPSGVNVQTWAPAAWTIEASVNTTTLGGWRTFVGRDGNDVNPNEAGLAPFYFQKIGADLPDTAFNDVDHVRIQFVDAAGIPHAAIDPNPMTTNQWYHYSATSDGNTLKLFKDQLDGAGYQMVASTDISASANRAMINPGVDVNGDSWGWTVGRGRYGTSDNPNDNHADRWFGYIDEVRFSDVALDPTQFLFKPQPNMVLTVNKNTGAVAIKNTSAAPITFDYYQIESADPDGPGGTPGGALSVAGWNSLSDQNIGGTLAADFNGVGGVNAADLAVWKAAFGVNANGDANKDGKTDGADFLLWQQQFGQTAGEGDSWDESAGSSNTTLAELFLNGSTTLAPGAQLNIGNAFNTAIFGAGQNGNLTFKYGVKGDPALSGGGVSYVTTGPIVAVPEPSSLLLAAGAVVIACGMRTGGRRKSH</sequence>
<keyword evidence="1" id="KW-0732">Signal</keyword>
<proteinExistence type="predicted"/>
<dbReference type="GO" id="GO:0000272">
    <property type="term" value="P:polysaccharide catabolic process"/>
    <property type="evidence" value="ECO:0007669"/>
    <property type="project" value="InterPro"/>
</dbReference>
<dbReference type="Proteomes" id="UP000326837">
    <property type="component" value="Chromosome"/>
</dbReference>
<evidence type="ECO:0000256" key="1">
    <source>
        <dbReference type="SAM" id="SignalP"/>
    </source>
</evidence>
<dbReference type="InterPro" id="IPR013320">
    <property type="entry name" value="ConA-like_dom_sf"/>
</dbReference>